<comment type="caution">
    <text evidence="1">The sequence shown here is derived from an EMBL/GenBank/DDBJ whole genome shotgun (WGS) entry which is preliminary data.</text>
</comment>
<dbReference type="EMBL" id="RSCD01000001">
    <property type="protein sequence ID" value="RSH95242.1"/>
    <property type="molecule type" value="Genomic_DNA"/>
</dbReference>
<gene>
    <name evidence="1" type="ORF">EHS25_000328</name>
</gene>
<name>A0A427YVY6_9TREE</name>
<dbReference type="OrthoDB" id="2568964at2759"/>
<reference evidence="1 2" key="1">
    <citation type="submission" date="2018-11" db="EMBL/GenBank/DDBJ databases">
        <title>Genome sequence of Saitozyma podzolica DSM 27192.</title>
        <authorList>
            <person name="Aliyu H."/>
            <person name="Gorte O."/>
            <person name="Ochsenreither K."/>
        </authorList>
    </citation>
    <scope>NUCLEOTIDE SEQUENCE [LARGE SCALE GENOMIC DNA]</scope>
    <source>
        <strain evidence="1 2">DSM 27192</strain>
    </source>
</reference>
<dbReference type="Proteomes" id="UP000279259">
    <property type="component" value="Unassembled WGS sequence"/>
</dbReference>
<evidence type="ECO:0000313" key="2">
    <source>
        <dbReference type="Proteomes" id="UP000279259"/>
    </source>
</evidence>
<keyword evidence="2" id="KW-1185">Reference proteome</keyword>
<organism evidence="1 2">
    <name type="scientific">Saitozyma podzolica</name>
    <dbReference type="NCBI Taxonomy" id="1890683"/>
    <lineage>
        <taxon>Eukaryota</taxon>
        <taxon>Fungi</taxon>
        <taxon>Dikarya</taxon>
        <taxon>Basidiomycota</taxon>
        <taxon>Agaricomycotina</taxon>
        <taxon>Tremellomycetes</taxon>
        <taxon>Tremellales</taxon>
        <taxon>Trimorphomycetaceae</taxon>
        <taxon>Saitozyma</taxon>
    </lineage>
</organism>
<protein>
    <submittedName>
        <fullName evidence="1">Uncharacterized protein</fullName>
    </submittedName>
</protein>
<evidence type="ECO:0000313" key="1">
    <source>
        <dbReference type="EMBL" id="RSH95242.1"/>
    </source>
</evidence>
<sequence>MSSLHLTWRTNSKSSIPPSSLNILNTLAMADTPVSVPHPSHSTWPPMRRTSCACMKPEIRCKSAHNHLKLLLARIHLAWEHRRGGNPPAEVLRNVERMFWRLRSEGHELFHVVAMEHPLEGTKRTEISVLLLVPCHDESTGHRWLAEVLVHQYNQGPKSGMVENVAVRYAADWQDWEVMMEHEYLEEDGKQWVRVHLEDGVWPTGEQVMRAVWGQVTLLLGDGFDGSKREFEKTVIRAVKEVNARGETVSYFEVAKRYRRSGTKLIPTITVLLQSTDDNGVAVIVIDPMGRRGRIKPMAVRYDGEWPVAHQYRKQFPPPELQQLEPFVVNED</sequence>
<dbReference type="AlphaFoldDB" id="A0A427YVY6"/>
<accession>A0A427YVY6</accession>
<proteinExistence type="predicted"/>